<accession>A0A2T0PYV2</accession>
<comment type="similarity">
    <text evidence="1 3 4">Belongs to the glutamine synthetase family.</text>
</comment>
<dbReference type="InterPro" id="IPR014746">
    <property type="entry name" value="Gln_synth/guanido_kin_cat_dom"/>
</dbReference>
<dbReference type="Pfam" id="PF00120">
    <property type="entry name" value="Gln-synt_C"/>
    <property type="match status" value="1"/>
</dbReference>
<evidence type="ECO:0000256" key="3">
    <source>
        <dbReference type="PROSITE-ProRule" id="PRU01331"/>
    </source>
</evidence>
<dbReference type="Gene3D" id="3.10.20.70">
    <property type="entry name" value="Glutamine synthetase, N-terminal domain"/>
    <property type="match status" value="1"/>
</dbReference>
<dbReference type="PANTHER" id="PTHR43785:SF14">
    <property type="entry name" value="GLUTAMINE SYNTHETASE"/>
    <property type="match status" value="1"/>
</dbReference>
<protein>
    <submittedName>
        <fullName evidence="6">Glutamine synthetase</fullName>
    </submittedName>
</protein>
<evidence type="ECO:0000256" key="4">
    <source>
        <dbReference type="RuleBase" id="RU000384"/>
    </source>
</evidence>
<dbReference type="EMBL" id="PVZC01000007">
    <property type="protein sequence ID" value="PRX96639.1"/>
    <property type="molecule type" value="Genomic_DNA"/>
</dbReference>
<dbReference type="GO" id="GO:0004356">
    <property type="term" value="F:glutamine synthetase activity"/>
    <property type="evidence" value="ECO:0007669"/>
    <property type="project" value="InterPro"/>
</dbReference>
<evidence type="ECO:0000313" key="7">
    <source>
        <dbReference type="Proteomes" id="UP000237846"/>
    </source>
</evidence>
<name>A0A2T0PYV2_9ACTN</name>
<reference evidence="6 7" key="1">
    <citation type="submission" date="2018-03" db="EMBL/GenBank/DDBJ databases">
        <title>Genomic Encyclopedia of Archaeal and Bacterial Type Strains, Phase II (KMG-II): from individual species to whole genera.</title>
        <authorList>
            <person name="Goeker M."/>
        </authorList>
    </citation>
    <scope>NUCLEOTIDE SEQUENCE [LARGE SCALE GENOMIC DNA]</scope>
    <source>
        <strain evidence="6 7">DSM 45601</strain>
    </source>
</reference>
<dbReference type="InterPro" id="IPR036651">
    <property type="entry name" value="Gln_synt_N_sf"/>
</dbReference>
<dbReference type="InterPro" id="IPR008146">
    <property type="entry name" value="Gln_synth_cat_dom"/>
</dbReference>
<proteinExistence type="inferred from homology"/>
<comment type="caution">
    <text evidence="6">The sequence shown here is derived from an EMBL/GenBank/DDBJ whole genome shotgun (WGS) entry which is preliminary data.</text>
</comment>
<dbReference type="AlphaFoldDB" id="A0A2T0PYV2"/>
<feature type="domain" description="GS catalytic" evidence="5">
    <location>
        <begin position="137"/>
        <end position="463"/>
    </location>
</feature>
<evidence type="ECO:0000256" key="2">
    <source>
        <dbReference type="ARBA" id="ARBA00022598"/>
    </source>
</evidence>
<dbReference type="RefSeq" id="WP_106249981.1">
    <property type="nucleotide sequence ID" value="NZ_PVZC01000007.1"/>
</dbReference>
<gene>
    <name evidence="6" type="ORF">CLV72_107162</name>
</gene>
<dbReference type="OrthoDB" id="9807095at2"/>
<organism evidence="6 7">
    <name type="scientific">Allonocardiopsis opalescens</name>
    <dbReference type="NCBI Taxonomy" id="1144618"/>
    <lineage>
        <taxon>Bacteria</taxon>
        <taxon>Bacillati</taxon>
        <taxon>Actinomycetota</taxon>
        <taxon>Actinomycetes</taxon>
        <taxon>Streptosporangiales</taxon>
        <taxon>Allonocardiopsis</taxon>
    </lineage>
</organism>
<keyword evidence="2" id="KW-0436">Ligase</keyword>
<dbReference type="SUPFAM" id="SSF55931">
    <property type="entry name" value="Glutamine synthetase/guanido kinase"/>
    <property type="match status" value="1"/>
</dbReference>
<dbReference type="PROSITE" id="PS51987">
    <property type="entry name" value="GS_CATALYTIC"/>
    <property type="match status" value="1"/>
</dbReference>
<sequence>MTTGRTPLDEHRELNTDGTAAAGLCERAAEAGVEYVHFQTVTLTGRLVGKTVPARQLRRGLETGVQMFRSVLADLRTDAAGAPLGGGEDAAEFTAMPDLDTFAVLPWDPRSAWFLCRLYEPGHRPDGVGGRPLATDARGALRRLHADFTARTGLELRSGCEPEATWSGPGLERPEGHRVSPAFDCAAMDRLRPVYQRVVEYGQALGLEMIEGGHEGDDGQLEMNWLYDHADRTADRLVVHRTICRQVARESGAAVTFMPKAAANSLGNGLHHNLSLWRGGENAFSEPGETALHLTETGRHAVGGVLRHTAAMAAVVCPTVNSYKRLDQAGGFTPSRVDWGWETKTCAVRVPANGRIEYRVPDAMANPYLSHAVLLAAVEDGIKNQIDPGPAKGCGPPAAAEPFPGLPASLGEALELFTASPVITGALGRETAELFTELKSAEWARFRRAVTDWELAEYRDAGC</sequence>
<dbReference type="Proteomes" id="UP000237846">
    <property type="component" value="Unassembled WGS sequence"/>
</dbReference>
<evidence type="ECO:0000256" key="1">
    <source>
        <dbReference type="ARBA" id="ARBA00009897"/>
    </source>
</evidence>
<dbReference type="SMART" id="SM01230">
    <property type="entry name" value="Gln-synt_C"/>
    <property type="match status" value="1"/>
</dbReference>
<dbReference type="PANTHER" id="PTHR43785">
    <property type="entry name" value="GAMMA-GLUTAMYLPUTRESCINE SYNTHETASE"/>
    <property type="match status" value="1"/>
</dbReference>
<evidence type="ECO:0000259" key="5">
    <source>
        <dbReference type="PROSITE" id="PS51987"/>
    </source>
</evidence>
<dbReference type="SUPFAM" id="SSF54368">
    <property type="entry name" value="Glutamine synthetase, N-terminal domain"/>
    <property type="match status" value="1"/>
</dbReference>
<keyword evidence="7" id="KW-1185">Reference proteome</keyword>
<evidence type="ECO:0000313" key="6">
    <source>
        <dbReference type="EMBL" id="PRX96639.1"/>
    </source>
</evidence>
<dbReference type="Gene3D" id="3.30.590.10">
    <property type="entry name" value="Glutamine synthetase/guanido kinase, catalytic domain"/>
    <property type="match status" value="1"/>
</dbReference>
<dbReference type="GO" id="GO:0006542">
    <property type="term" value="P:glutamine biosynthetic process"/>
    <property type="evidence" value="ECO:0007669"/>
    <property type="project" value="InterPro"/>
</dbReference>